<dbReference type="AlphaFoldDB" id="A0A437UNE6"/>
<dbReference type="Proteomes" id="UP000288388">
    <property type="component" value="Unassembled WGS sequence"/>
</dbReference>
<dbReference type="InterPro" id="IPR018658">
    <property type="entry name" value="DUF2089"/>
</dbReference>
<dbReference type="RefSeq" id="WP_127978967.1">
    <property type="nucleotide sequence ID" value="NZ_JARPVY010000008.1"/>
</dbReference>
<comment type="caution">
    <text evidence="2">The sequence shown here is derived from an EMBL/GenBank/DDBJ whole genome shotgun (WGS) entry which is preliminary data.</text>
</comment>
<dbReference type="Pfam" id="PF09862">
    <property type="entry name" value="DUF2089"/>
    <property type="match status" value="1"/>
</dbReference>
<organism evidence="2 3">
    <name type="scientific">Enterococcus avium</name>
    <name type="common">Streptococcus avium</name>
    <dbReference type="NCBI Taxonomy" id="33945"/>
    <lineage>
        <taxon>Bacteria</taxon>
        <taxon>Bacillati</taxon>
        <taxon>Bacillota</taxon>
        <taxon>Bacilli</taxon>
        <taxon>Lactobacillales</taxon>
        <taxon>Enterococcaceae</taxon>
        <taxon>Enterococcus</taxon>
    </lineage>
</organism>
<feature type="domain" description="DUF2089" evidence="1">
    <location>
        <begin position="13"/>
        <end position="57"/>
    </location>
</feature>
<evidence type="ECO:0000259" key="1">
    <source>
        <dbReference type="Pfam" id="PF09862"/>
    </source>
</evidence>
<dbReference type="EMBL" id="RYZS01000001">
    <property type="protein sequence ID" value="RVU95112.1"/>
    <property type="molecule type" value="Genomic_DNA"/>
</dbReference>
<sequence length="102" mass="11891">MHYSGELSWFSELNLEELEFVKYFILSSGSMKELAAIYSTSYPTLRKQMDKLIQKVRISERKANDKIIRLIQQLEKDGKIDQEIANTVVQEYSQSLNSLLID</sequence>
<name>A0A437UNE6_ENTAV</name>
<evidence type="ECO:0000313" key="2">
    <source>
        <dbReference type="EMBL" id="RVU95112.1"/>
    </source>
</evidence>
<gene>
    <name evidence="2" type="ORF">EK398_09870</name>
</gene>
<accession>A0A437UNE6</accession>
<evidence type="ECO:0000313" key="3">
    <source>
        <dbReference type="Proteomes" id="UP000288388"/>
    </source>
</evidence>
<protein>
    <submittedName>
        <fullName evidence="2">DUF2089 family protein</fullName>
    </submittedName>
</protein>
<reference evidence="2 3" key="1">
    <citation type="submission" date="2018-12" db="EMBL/GenBank/DDBJ databases">
        <title>A novel vanA-carrying plasmid in a clinical isolate of Enterococcus avium.</title>
        <authorList>
            <person name="Bernasconi O.J."/>
            <person name="Luzzaro F."/>
            <person name="Endimiani A."/>
        </authorList>
    </citation>
    <scope>NUCLEOTIDE SEQUENCE [LARGE SCALE GENOMIC DNA]</scope>
    <source>
        <strain evidence="2 3">LC0559/18</strain>
    </source>
</reference>
<proteinExistence type="predicted"/>